<dbReference type="Proteomes" id="UP001230005">
    <property type="component" value="Unassembled WGS sequence"/>
</dbReference>
<dbReference type="SMART" id="SM00420">
    <property type="entry name" value="HTH_DEOR"/>
    <property type="match status" value="1"/>
</dbReference>
<dbReference type="InterPro" id="IPR037171">
    <property type="entry name" value="NagB/RpiA_transferase-like"/>
</dbReference>
<comment type="caution">
    <text evidence="5">The sequence shown here is derived from an EMBL/GenBank/DDBJ whole genome shotgun (WGS) entry which is preliminary data.</text>
</comment>
<dbReference type="PROSITE" id="PS51000">
    <property type="entry name" value="HTH_DEOR_2"/>
    <property type="match status" value="1"/>
</dbReference>
<sequence>MLTFERQQLILSLLKDKKVVKLQEIVDATNASESTIRRDLTELENNNQLKRIHGGASLLTSMIEEPTIEEKQSKYTEEKLLIGQEAASIVKDGRSIYIDAGTTTKAMVEYLKEKDIVVVTNGLNVLNELLLHGMKAYILGGFVKRGTHAMVGRGAIDALETYQFDMAFMGTNGLDLSSGYTTPDPEEAQVKAIAIKRSKEAYFLTDHSKFGDTSFAKITDLSEAAIITSDKLNPDILKSFAEKTEVRVVKMP</sequence>
<dbReference type="Pfam" id="PF00455">
    <property type="entry name" value="DeoRC"/>
    <property type="match status" value="1"/>
</dbReference>
<proteinExistence type="predicted"/>
<keyword evidence="2" id="KW-0238">DNA-binding</keyword>
<dbReference type="InterPro" id="IPR001034">
    <property type="entry name" value="DeoR_HTH"/>
</dbReference>
<keyword evidence="1" id="KW-0805">Transcription regulation</keyword>
<dbReference type="InterPro" id="IPR036390">
    <property type="entry name" value="WH_DNA-bd_sf"/>
</dbReference>
<protein>
    <submittedName>
        <fullName evidence="5">DeoR family fructose operon transcriptional repressor</fullName>
    </submittedName>
</protein>
<evidence type="ECO:0000313" key="6">
    <source>
        <dbReference type="Proteomes" id="UP001230005"/>
    </source>
</evidence>
<dbReference type="SUPFAM" id="SSF100950">
    <property type="entry name" value="NagB/RpiA/CoA transferase-like"/>
    <property type="match status" value="1"/>
</dbReference>
<evidence type="ECO:0000256" key="3">
    <source>
        <dbReference type="ARBA" id="ARBA00023163"/>
    </source>
</evidence>
<dbReference type="InterPro" id="IPR014036">
    <property type="entry name" value="DeoR-like_C"/>
</dbReference>
<keyword evidence="6" id="KW-1185">Reference proteome</keyword>
<dbReference type="PRINTS" id="PR00037">
    <property type="entry name" value="HTHLACR"/>
</dbReference>
<dbReference type="SUPFAM" id="SSF46785">
    <property type="entry name" value="Winged helix' DNA-binding domain"/>
    <property type="match status" value="1"/>
</dbReference>
<accession>A0ABU0A069</accession>
<evidence type="ECO:0000256" key="2">
    <source>
        <dbReference type="ARBA" id="ARBA00023125"/>
    </source>
</evidence>
<dbReference type="InterPro" id="IPR050313">
    <property type="entry name" value="Carb_Metab_HTH_regulators"/>
</dbReference>
<name>A0ABU0A069_9BACI</name>
<dbReference type="SMART" id="SM01134">
    <property type="entry name" value="DeoRC"/>
    <property type="match status" value="1"/>
</dbReference>
<reference evidence="5 6" key="1">
    <citation type="submission" date="2023-07" db="EMBL/GenBank/DDBJ databases">
        <title>Genomic Encyclopedia of Type Strains, Phase IV (KMG-IV): sequencing the most valuable type-strain genomes for metagenomic binning, comparative biology and taxonomic classification.</title>
        <authorList>
            <person name="Goeker M."/>
        </authorList>
    </citation>
    <scope>NUCLEOTIDE SEQUENCE [LARGE SCALE GENOMIC DNA]</scope>
    <source>
        <strain evidence="5 6">DSM 9768</strain>
    </source>
</reference>
<dbReference type="Gene3D" id="3.40.50.1360">
    <property type="match status" value="1"/>
</dbReference>
<dbReference type="PANTHER" id="PTHR30363">
    <property type="entry name" value="HTH-TYPE TRANSCRIPTIONAL REGULATOR SRLR-RELATED"/>
    <property type="match status" value="1"/>
</dbReference>
<evidence type="ECO:0000313" key="5">
    <source>
        <dbReference type="EMBL" id="MDQ0256889.1"/>
    </source>
</evidence>
<dbReference type="InterPro" id="IPR018356">
    <property type="entry name" value="Tscrpt_reg_HTH_DeoR_CS"/>
</dbReference>
<dbReference type="RefSeq" id="WP_307329714.1">
    <property type="nucleotide sequence ID" value="NZ_JAUSUG010000020.1"/>
</dbReference>
<keyword evidence="3" id="KW-0804">Transcription</keyword>
<dbReference type="InterPro" id="IPR036388">
    <property type="entry name" value="WH-like_DNA-bd_sf"/>
</dbReference>
<evidence type="ECO:0000259" key="4">
    <source>
        <dbReference type="PROSITE" id="PS51000"/>
    </source>
</evidence>
<dbReference type="PANTHER" id="PTHR30363:SF56">
    <property type="entry name" value="TRANSCRIPTIONAL REGULATOR, DEOR FAMILY"/>
    <property type="match status" value="1"/>
</dbReference>
<organism evidence="5 6">
    <name type="scientific">Evansella vedderi</name>
    <dbReference type="NCBI Taxonomy" id="38282"/>
    <lineage>
        <taxon>Bacteria</taxon>
        <taxon>Bacillati</taxon>
        <taxon>Bacillota</taxon>
        <taxon>Bacilli</taxon>
        <taxon>Bacillales</taxon>
        <taxon>Bacillaceae</taxon>
        <taxon>Evansella</taxon>
    </lineage>
</organism>
<dbReference type="PROSITE" id="PS00894">
    <property type="entry name" value="HTH_DEOR_1"/>
    <property type="match status" value="1"/>
</dbReference>
<dbReference type="EMBL" id="JAUSUG010000020">
    <property type="protein sequence ID" value="MDQ0256889.1"/>
    <property type="molecule type" value="Genomic_DNA"/>
</dbReference>
<dbReference type="Gene3D" id="1.10.10.10">
    <property type="entry name" value="Winged helix-like DNA-binding domain superfamily/Winged helix DNA-binding domain"/>
    <property type="match status" value="1"/>
</dbReference>
<gene>
    <name evidence="5" type="ORF">J2S74_004311</name>
</gene>
<dbReference type="Pfam" id="PF08220">
    <property type="entry name" value="HTH_DeoR"/>
    <property type="match status" value="1"/>
</dbReference>
<feature type="domain" description="HTH deoR-type" evidence="4">
    <location>
        <begin position="3"/>
        <end position="58"/>
    </location>
</feature>
<evidence type="ECO:0000256" key="1">
    <source>
        <dbReference type="ARBA" id="ARBA00023015"/>
    </source>
</evidence>